<dbReference type="OrthoDB" id="9807878at2"/>
<dbReference type="InterPro" id="IPR000307">
    <property type="entry name" value="Ribosomal_bS16"/>
</dbReference>
<gene>
    <name evidence="3" type="primary">rpsP</name>
    <name evidence="4" type="ORF">SAMN06265340_11630</name>
</gene>
<comment type="similarity">
    <text evidence="3">Belongs to the bacterial ribosomal protein bS16 family.</text>
</comment>
<keyword evidence="2 3" id="KW-0687">Ribonucleoprotein</keyword>
<dbReference type="GO" id="GO:0006412">
    <property type="term" value="P:translation"/>
    <property type="evidence" value="ECO:0007669"/>
    <property type="project" value="UniProtKB-UniRule"/>
</dbReference>
<dbReference type="Pfam" id="PF00886">
    <property type="entry name" value="Ribosomal_S16"/>
    <property type="match status" value="1"/>
</dbReference>
<dbReference type="GO" id="GO:0015935">
    <property type="term" value="C:small ribosomal subunit"/>
    <property type="evidence" value="ECO:0007669"/>
    <property type="project" value="TreeGrafter"/>
</dbReference>
<dbReference type="GO" id="GO:0005737">
    <property type="term" value="C:cytoplasm"/>
    <property type="evidence" value="ECO:0007669"/>
    <property type="project" value="UniProtKB-ARBA"/>
</dbReference>
<evidence type="ECO:0000313" key="5">
    <source>
        <dbReference type="Proteomes" id="UP000198405"/>
    </source>
</evidence>
<organism evidence="4 5">
    <name type="scientific">Desulfurobacterium atlanticum</name>
    <dbReference type="NCBI Taxonomy" id="240169"/>
    <lineage>
        <taxon>Bacteria</taxon>
        <taxon>Pseudomonadati</taxon>
        <taxon>Aquificota</taxon>
        <taxon>Aquificia</taxon>
        <taxon>Desulfurobacteriales</taxon>
        <taxon>Desulfurobacteriaceae</taxon>
        <taxon>Desulfurobacterium</taxon>
    </lineage>
</organism>
<keyword evidence="1 3" id="KW-0689">Ribosomal protein</keyword>
<dbReference type="InterPro" id="IPR023803">
    <property type="entry name" value="Ribosomal_bS16_dom_sf"/>
</dbReference>
<dbReference type="Gene3D" id="3.30.1320.10">
    <property type="match status" value="1"/>
</dbReference>
<proteinExistence type="inferred from homology"/>
<dbReference type="AlphaFoldDB" id="A0A239A9P2"/>
<sequence length="80" mass="9059">MVKIRLKKMGRKKLPVYKIVVTDERAKRDGKAVEILGTYNPKSKELKLDIEKAREWIAKGAEPTPRVASLIKLAQSEVAQ</sequence>
<evidence type="ECO:0000256" key="2">
    <source>
        <dbReference type="ARBA" id="ARBA00023274"/>
    </source>
</evidence>
<accession>A0A239A9P2</accession>
<reference evidence="5" key="1">
    <citation type="submission" date="2017-06" db="EMBL/GenBank/DDBJ databases">
        <authorList>
            <person name="Varghese N."/>
            <person name="Submissions S."/>
        </authorList>
    </citation>
    <scope>NUCLEOTIDE SEQUENCE [LARGE SCALE GENOMIC DNA]</scope>
    <source>
        <strain evidence="5">DSM 15668</strain>
    </source>
</reference>
<dbReference type="EMBL" id="FZOB01000016">
    <property type="protein sequence ID" value="SNR91798.1"/>
    <property type="molecule type" value="Genomic_DNA"/>
</dbReference>
<evidence type="ECO:0000256" key="1">
    <source>
        <dbReference type="ARBA" id="ARBA00022980"/>
    </source>
</evidence>
<dbReference type="PANTHER" id="PTHR12919:SF20">
    <property type="entry name" value="SMALL RIBOSOMAL SUBUNIT PROTEIN BS16M"/>
    <property type="match status" value="1"/>
</dbReference>
<dbReference type="Proteomes" id="UP000198405">
    <property type="component" value="Unassembled WGS sequence"/>
</dbReference>
<dbReference type="HAMAP" id="MF_00385">
    <property type="entry name" value="Ribosomal_bS16"/>
    <property type="match status" value="1"/>
</dbReference>
<dbReference type="GO" id="GO:0003735">
    <property type="term" value="F:structural constituent of ribosome"/>
    <property type="evidence" value="ECO:0007669"/>
    <property type="project" value="InterPro"/>
</dbReference>
<name>A0A239A9P2_9BACT</name>
<evidence type="ECO:0000256" key="3">
    <source>
        <dbReference type="HAMAP-Rule" id="MF_00385"/>
    </source>
</evidence>
<evidence type="ECO:0000313" key="4">
    <source>
        <dbReference type="EMBL" id="SNR91798.1"/>
    </source>
</evidence>
<dbReference type="NCBIfam" id="TIGR00002">
    <property type="entry name" value="S16"/>
    <property type="match status" value="1"/>
</dbReference>
<dbReference type="RefSeq" id="WP_089323688.1">
    <property type="nucleotide sequence ID" value="NZ_FZOB01000016.1"/>
</dbReference>
<protein>
    <recommendedName>
        <fullName evidence="3">Small ribosomal subunit protein bS16</fullName>
    </recommendedName>
</protein>
<keyword evidence="5" id="KW-1185">Reference proteome</keyword>
<dbReference type="PANTHER" id="PTHR12919">
    <property type="entry name" value="30S RIBOSOMAL PROTEIN S16"/>
    <property type="match status" value="1"/>
</dbReference>
<dbReference type="SUPFAM" id="SSF54565">
    <property type="entry name" value="Ribosomal protein S16"/>
    <property type="match status" value="1"/>
</dbReference>